<protein>
    <submittedName>
        <fullName evidence="1">Uncharacterized protein</fullName>
    </submittedName>
</protein>
<dbReference type="EMBL" id="AALC02000006">
    <property type="protein sequence ID" value="EEQ07909.1"/>
    <property type="molecule type" value="Genomic_DNA"/>
</dbReference>
<keyword evidence="2" id="KW-1185">Reference proteome</keyword>
<name>A0ABM9Y2H4_YERBE</name>
<evidence type="ECO:0000313" key="1">
    <source>
        <dbReference type="EMBL" id="EEQ07909.1"/>
    </source>
</evidence>
<comment type="caution">
    <text evidence="1">The sequence shown here is derived from an EMBL/GenBank/DDBJ whole genome shotgun (WGS) entry which is preliminary data.</text>
</comment>
<reference evidence="1" key="1">
    <citation type="submission" date="2008-12" db="EMBL/GenBank/DDBJ databases">
        <title>Annotation of the Yersinia bercovieri ATCC 43970 genome.</title>
        <authorList>
            <person name="Read T.D."/>
            <person name="Akmal A."/>
            <person name="Bishop-Lilly K."/>
            <person name="Chen P.E."/>
            <person name="Cook C."/>
            <person name="Kiley M.P."/>
            <person name="Lentz S."/>
            <person name="Mateczun A."/>
            <person name="Nagarajan N."/>
            <person name="Nolan N."/>
            <person name="Osborne B.I."/>
            <person name="Pop M."/>
            <person name="Sozhamannan S."/>
            <person name="Stewart A.C."/>
            <person name="Sulakvelidze A."/>
            <person name="Thomason B."/>
            <person name="Willner K."/>
            <person name="Zwick M.E."/>
        </authorList>
    </citation>
    <scope>NUCLEOTIDE SEQUENCE [LARGE SCALE GENOMIC DNA]</scope>
    <source>
        <strain evidence="1">ATCC 43970</strain>
    </source>
</reference>
<dbReference type="Proteomes" id="UP000010319">
    <property type="component" value="Unassembled WGS sequence"/>
</dbReference>
<proteinExistence type="predicted"/>
<sequence length="37" mass="4397">MNEIRNLSKNVKNHPSTTLEVYETLIDLHQEVPCWED</sequence>
<evidence type="ECO:0000313" key="2">
    <source>
        <dbReference type="Proteomes" id="UP000010319"/>
    </source>
</evidence>
<organism evidence="1 2">
    <name type="scientific">Yersinia bercovieri ATCC 43970</name>
    <dbReference type="NCBI Taxonomy" id="349968"/>
    <lineage>
        <taxon>Bacteria</taxon>
        <taxon>Pseudomonadati</taxon>
        <taxon>Pseudomonadota</taxon>
        <taxon>Gammaproteobacteria</taxon>
        <taxon>Enterobacterales</taxon>
        <taxon>Yersiniaceae</taxon>
        <taxon>Yersinia</taxon>
    </lineage>
</organism>
<gene>
    <name evidence="1" type="ORF">yberc0001_2110</name>
</gene>
<accession>A0ABM9Y2H4</accession>